<dbReference type="Proteomes" id="UP001150581">
    <property type="component" value="Unassembled WGS sequence"/>
</dbReference>
<accession>A0ACC1I7H1</accession>
<reference evidence="1" key="1">
    <citation type="submission" date="2022-07" db="EMBL/GenBank/DDBJ databases">
        <title>Phylogenomic reconstructions and comparative analyses of Kickxellomycotina fungi.</title>
        <authorList>
            <person name="Reynolds N.K."/>
            <person name="Stajich J.E."/>
            <person name="Barry K."/>
            <person name="Grigoriev I.V."/>
            <person name="Crous P."/>
            <person name="Smith M.E."/>
        </authorList>
    </citation>
    <scope>NUCLEOTIDE SEQUENCE</scope>
    <source>
        <strain evidence="1">Benny 63K</strain>
    </source>
</reference>
<dbReference type="EMBL" id="JANBPG010002075">
    <property type="protein sequence ID" value="KAJ1887131.1"/>
    <property type="molecule type" value="Genomic_DNA"/>
</dbReference>
<comment type="caution">
    <text evidence="1">The sequence shown here is derived from an EMBL/GenBank/DDBJ whole genome shotgun (WGS) entry which is preliminary data.</text>
</comment>
<gene>
    <name evidence="1" type="ORF">LPJ66_009275</name>
</gene>
<sequence length="301" mass="33401">MLPSKNRLQAKQKILNPRSVALSSEPVLHKNKEGDKPSNKQQAAKEQTSTATTTTTTSKLIKAAPAPSSWTAVSSEPAASSVAPAAATSASTTATTGEQYTYVTDESGYTWLYDTIYGQYYYYDAAQGTYIPYGQPVTAAAVATGSEQSNANDNDNGDGDGKEGKDGKSNKKRRIVRMAGGQVWEDATLDKWPTDDYRLFAGDLGPEMTSEMLQQVFGKFESLQRTHVVRDKKTDKSRGYGFLSFGNADDFLKAWREFNGKYVGSRPITLRKSNWKDRNADIRKVKRQDKRAFLEFKHKKK</sequence>
<organism evidence="1 2">
    <name type="scientific">Kickxella alabastrina</name>
    <dbReference type="NCBI Taxonomy" id="61397"/>
    <lineage>
        <taxon>Eukaryota</taxon>
        <taxon>Fungi</taxon>
        <taxon>Fungi incertae sedis</taxon>
        <taxon>Zoopagomycota</taxon>
        <taxon>Kickxellomycotina</taxon>
        <taxon>Kickxellomycetes</taxon>
        <taxon>Kickxellales</taxon>
        <taxon>Kickxellaceae</taxon>
        <taxon>Kickxella</taxon>
    </lineage>
</organism>
<proteinExistence type="predicted"/>
<name>A0ACC1I7H1_9FUNG</name>
<protein>
    <submittedName>
        <fullName evidence="1">Uncharacterized protein</fullName>
    </submittedName>
</protein>
<keyword evidence="2" id="KW-1185">Reference proteome</keyword>
<evidence type="ECO:0000313" key="1">
    <source>
        <dbReference type="EMBL" id="KAJ1887131.1"/>
    </source>
</evidence>
<evidence type="ECO:0000313" key="2">
    <source>
        <dbReference type="Proteomes" id="UP001150581"/>
    </source>
</evidence>